<dbReference type="InterPro" id="IPR004626">
    <property type="entry name" value="RarD"/>
</dbReference>
<dbReference type="Proteomes" id="UP000238164">
    <property type="component" value="Chromosome 1"/>
</dbReference>
<keyword evidence="11" id="KW-1185">Reference proteome</keyword>
<accession>A0A2N9JH17</accession>
<feature type="transmembrane region" description="Helical" evidence="8">
    <location>
        <begin position="100"/>
        <end position="121"/>
    </location>
</feature>
<dbReference type="KEGG" id="mgg:MPLG2_1650"/>
<dbReference type="EMBL" id="LT985188">
    <property type="protein sequence ID" value="SPD86686.1"/>
    <property type="molecule type" value="Genomic_DNA"/>
</dbReference>
<keyword evidence="3" id="KW-0813">Transport</keyword>
<keyword evidence="7 8" id="KW-0472">Membrane</keyword>
<dbReference type="NCBIfam" id="TIGR00688">
    <property type="entry name" value="rarD"/>
    <property type="match status" value="1"/>
</dbReference>
<evidence type="ECO:0000256" key="8">
    <source>
        <dbReference type="SAM" id="Phobius"/>
    </source>
</evidence>
<feature type="transmembrane region" description="Helical" evidence="8">
    <location>
        <begin position="128"/>
        <end position="146"/>
    </location>
</feature>
<feature type="transmembrane region" description="Helical" evidence="8">
    <location>
        <begin position="265"/>
        <end position="284"/>
    </location>
</feature>
<dbReference type="InterPro" id="IPR000620">
    <property type="entry name" value="EamA_dom"/>
</dbReference>
<feature type="transmembrane region" description="Helical" evidence="8">
    <location>
        <begin position="77"/>
        <end position="94"/>
    </location>
</feature>
<feature type="transmembrane region" description="Helical" evidence="8">
    <location>
        <begin position="237"/>
        <end position="259"/>
    </location>
</feature>
<dbReference type="RefSeq" id="WP_105185588.1">
    <property type="nucleotide sequence ID" value="NZ_BAAAGO010000007.1"/>
</dbReference>
<feature type="domain" description="EamA" evidence="9">
    <location>
        <begin position="12"/>
        <end position="145"/>
    </location>
</feature>
<dbReference type="AlphaFoldDB" id="A0A2N9JH17"/>
<dbReference type="OrthoDB" id="369870at2"/>
<dbReference type="InterPro" id="IPR037185">
    <property type="entry name" value="EmrE-like"/>
</dbReference>
<evidence type="ECO:0000256" key="3">
    <source>
        <dbReference type="ARBA" id="ARBA00022448"/>
    </source>
</evidence>
<dbReference type="Pfam" id="PF00892">
    <property type="entry name" value="EamA"/>
    <property type="match status" value="1"/>
</dbReference>
<feature type="transmembrane region" description="Helical" evidence="8">
    <location>
        <begin position="180"/>
        <end position="198"/>
    </location>
</feature>
<name>A0A2N9JH17_9ACTN</name>
<reference evidence="10 11" key="1">
    <citation type="submission" date="2018-02" db="EMBL/GenBank/DDBJ databases">
        <authorList>
            <person name="Cohen D.B."/>
            <person name="Kent A.D."/>
        </authorList>
    </citation>
    <scope>NUCLEOTIDE SEQUENCE [LARGE SCALE GENOMIC DNA]</scope>
    <source>
        <strain evidence="10">1</strain>
    </source>
</reference>
<evidence type="ECO:0000259" key="9">
    <source>
        <dbReference type="Pfam" id="PF00892"/>
    </source>
</evidence>
<feature type="transmembrane region" description="Helical" evidence="8">
    <location>
        <begin position="210"/>
        <end position="230"/>
    </location>
</feature>
<proteinExistence type="inferred from homology"/>
<feature type="transmembrane region" description="Helical" evidence="8">
    <location>
        <begin position="38"/>
        <end position="57"/>
    </location>
</feature>
<dbReference type="SUPFAM" id="SSF103481">
    <property type="entry name" value="Multidrug resistance efflux transporter EmrE"/>
    <property type="match status" value="2"/>
</dbReference>
<evidence type="ECO:0000256" key="7">
    <source>
        <dbReference type="ARBA" id="ARBA00023136"/>
    </source>
</evidence>
<feature type="transmembrane region" description="Helical" evidence="8">
    <location>
        <begin position="152"/>
        <end position="168"/>
    </location>
</feature>
<evidence type="ECO:0000256" key="6">
    <source>
        <dbReference type="ARBA" id="ARBA00022989"/>
    </source>
</evidence>
<evidence type="ECO:0000313" key="11">
    <source>
        <dbReference type="Proteomes" id="UP000238164"/>
    </source>
</evidence>
<evidence type="ECO:0000256" key="5">
    <source>
        <dbReference type="ARBA" id="ARBA00022692"/>
    </source>
</evidence>
<gene>
    <name evidence="10" type="primary">rarD</name>
    <name evidence="10" type="ORF">MPLG2_1650</name>
</gene>
<sequence>MAPISRNQALGAAVAAYLLWGFLPPFLAALKPAGPLEILAHRIVWSFVLVLIVLLAMRTRWDWLRTKVFTRRALPTLLAAAALIGTNWLVYIWAVNNHHVVEASLGYFINPLVNVLFGVLIFGERLGLGARIGGSTVLLGVVVISAGNWDGLWVSLTLACSFGLYGVVKKRSTLTALQGLLIESAFLTPLALPYLLWLGPQGQFGTTWTMSLMLVAAGAVTAIPLWFFAVAAPRLQFGVLGVLQYVAPTIQFLLGITLFGEHVSISYWIGLVGVWIGSAIYLTMTIRDHEVPAVEEPC</sequence>
<protein>
    <submittedName>
        <fullName evidence="10">Protein RarD</fullName>
    </submittedName>
</protein>
<evidence type="ECO:0000313" key="10">
    <source>
        <dbReference type="EMBL" id="SPD86686.1"/>
    </source>
</evidence>
<dbReference type="PANTHER" id="PTHR22911:SF137">
    <property type="entry name" value="SOLUTE CARRIER FAMILY 35 MEMBER G2-RELATED"/>
    <property type="match status" value="1"/>
</dbReference>
<organism evidence="10 11">
    <name type="scientific">Micropruina glycogenica</name>
    <dbReference type="NCBI Taxonomy" id="75385"/>
    <lineage>
        <taxon>Bacteria</taxon>
        <taxon>Bacillati</taxon>
        <taxon>Actinomycetota</taxon>
        <taxon>Actinomycetes</taxon>
        <taxon>Propionibacteriales</taxon>
        <taxon>Nocardioidaceae</taxon>
        <taxon>Micropruina</taxon>
    </lineage>
</organism>
<dbReference type="PANTHER" id="PTHR22911">
    <property type="entry name" value="ACYL-MALONYL CONDENSING ENZYME-RELATED"/>
    <property type="match status" value="1"/>
</dbReference>
<keyword evidence="4" id="KW-1003">Cell membrane</keyword>
<evidence type="ECO:0000256" key="1">
    <source>
        <dbReference type="ARBA" id="ARBA00004651"/>
    </source>
</evidence>
<keyword evidence="5 8" id="KW-0812">Transmembrane</keyword>
<dbReference type="GO" id="GO:0005886">
    <property type="term" value="C:plasma membrane"/>
    <property type="evidence" value="ECO:0007669"/>
    <property type="project" value="UniProtKB-SubCell"/>
</dbReference>
<evidence type="ECO:0000256" key="4">
    <source>
        <dbReference type="ARBA" id="ARBA00022475"/>
    </source>
</evidence>
<keyword evidence="6 8" id="KW-1133">Transmembrane helix</keyword>
<comment type="subcellular location">
    <subcellularLocation>
        <location evidence="1">Cell membrane</location>
        <topology evidence="1">Multi-pass membrane protein</topology>
    </subcellularLocation>
</comment>
<comment type="similarity">
    <text evidence="2">Belongs to the EamA transporter family.</text>
</comment>
<evidence type="ECO:0000256" key="2">
    <source>
        <dbReference type="ARBA" id="ARBA00007362"/>
    </source>
</evidence>